<gene>
    <name evidence="2" type="ORF">PIB30_061080</name>
</gene>
<name>A0ABU6RKN2_9FABA</name>
<proteinExistence type="predicted"/>
<accession>A0ABU6RKN2</accession>
<comment type="caution">
    <text evidence="2">The sequence shown here is derived from an EMBL/GenBank/DDBJ whole genome shotgun (WGS) entry which is preliminary data.</text>
</comment>
<protein>
    <submittedName>
        <fullName evidence="2">Uncharacterized protein</fullName>
    </submittedName>
</protein>
<evidence type="ECO:0000313" key="3">
    <source>
        <dbReference type="Proteomes" id="UP001341840"/>
    </source>
</evidence>
<dbReference type="Proteomes" id="UP001341840">
    <property type="component" value="Unassembled WGS sequence"/>
</dbReference>
<sequence>MMEKQLSMAPERHREDGLELHNDGDGEEGTHPGVRLMYSANKGNLDGSMLLSSLYIFFLSLFYNNPSIFADKIIHASPYSVDLAELAKYNLSSTRLLLRIFFVNPNNKVSLYYSDIDAFLYDDSSCNVATTHLTLFP</sequence>
<organism evidence="2 3">
    <name type="scientific">Stylosanthes scabra</name>
    <dbReference type="NCBI Taxonomy" id="79078"/>
    <lineage>
        <taxon>Eukaryota</taxon>
        <taxon>Viridiplantae</taxon>
        <taxon>Streptophyta</taxon>
        <taxon>Embryophyta</taxon>
        <taxon>Tracheophyta</taxon>
        <taxon>Spermatophyta</taxon>
        <taxon>Magnoliopsida</taxon>
        <taxon>eudicotyledons</taxon>
        <taxon>Gunneridae</taxon>
        <taxon>Pentapetalae</taxon>
        <taxon>rosids</taxon>
        <taxon>fabids</taxon>
        <taxon>Fabales</taxon>
        <taxon>Fabaceae</taxon>
        <taxon>Papilionoideae</taxon>
        <taxon>50 kb inversion clade</taxon>
        <taxon>dalbergioids sensu lato</taxon>
        <taxon>Dalbergieae</taxon>
        <taxon>Pterocarpus clade</taxon>
        <taxon>Stylosanthes</taxon>
    </lineage>
</organism>
<evidence type="ECO:0000313" key="2">
    <source>
        <dbReference type="EMBL" id="MED6124661.1"/>
    </source>
</evidence>
<keyword evidence="3" id="KW-1185">Reference proteome</keyword>
<feature type="compositionally biased region" description="Basic and acidic residues" evidence="1">
    <location>
        <begin position="10"/>
        <end position="30"/>
    </location>
</feature>
<evidence type="ECO:0000256" key="1">
    <source>
        <dbReference type="SAM" id="MobiDB-lite"/>
    </source>
</evidence>
<dbReference type="EMBL" id="JASCZI010030757">
    <property type="protein sequence ID" value="MED6124661.1"/>
    <property type="molecule type" value="Genomic_DNA"/>
</dbReference>
<reference evidence="2 3" key="1">
    <citation type="journal article" date="2023" name="Plants (Basel)">
        <title>Bridging the Gap: Combining Genomics and Transcriptomics Approaches to Understand Stylosanthes scabra, an Orphan Legume from the Brazilian Caatinga.</title>
        <authorList>
            <person name="Ferreira-Neto J.R.C."/>
            <person name="da Silva M.D."/>
            <person name="Binneck E."/>
            <person name="de Melo N.F."/>
            <person name="da Silva R.H."/>
            <person name="de Melo A.L.T.M."/>
            <person name="Pandolfi V."/>
            <person name="Bustamante F.O."/>
            <person name="Brasileiro-Vidal A.C."/>
            <person name="Benko-Iseppon A.M."/>
        </authorList>
    </citation>
    <scope>NUCLEOTIDE SEQUENCE [LARGE SCALE GENOMIC DNA]</scope>
    <source>
        <tissue evidence="2">Leaves</tissue>
    </source>
</reference>
<feature type="region of interest" description="Disordered" evidence="1">
    <location>
        <begin position="1"/>
        <end position="31"/>
    </location>
</feature>